<feature type="region of interest" description="Disordered" evidence="1">
    <location>
        <begin position="28"/>
        <end position="170"/>
    </location>
</feature>
<evidence type="ECO:0000313" key="2">
    <source>
        <dbReference type="EMBL" id="CAD9705685.1"/>
    </source>
</evidence>
<name>A0A7S2SR48_9STRA</name>
<feature type="compositionally biased region" description="Basic and acidic residues" evidence="1">
    <location>
        <begin position="213"/>
        <end position="222"/>
    </location>
</feature>
<feature type="compositionally biased region" description="Polar residues" evidence="1">
    <location>
        <begin position="190"/>
        <end position="207"/>
    </location>
</feature>
<protein>
    <submittedName>
        <fullName evidence="2">Uncharacterized protein</fullName>
    </submittedName>
</protein>
<gene>
    <name evidence="2" type="ORF">RMAR1173_LOCUS17157</name>
</gene>
<proteinExistence type="predicted"/>
<dbReference type="EMBL" id="HBHJ01025998">
    <property type="protein sequence ID" value="CAD9705685.1"/>
    <property type="molecule type" value="Transcribed_RNA"/>
</dbReference>
<feature type="compositionally biased region" description="Low complexity" evidence="1">
    <location>
        <begin position="109"/>
        <end position="121"/>
    </location>
</feature>
<accession>A0A7S2SR48</accession>
<feature type="compositionally biased region" description="Gly residues" evidence="1">
    <location>
        <begin position="52"/>
        <end position="61"/>
    </location>
</feature>
<reference evidence="2" key="1">
    <citation type="submission" date="2021-01" db="EMBL/GenBank/DDBJ databases">
        <authorList>
            <person name="Corre E."/>
            <person name="Pelletier E."/>
            <person name="Niang G."/>
            <person name="Scheremetjew M."/>
            <person name="Finn R."/>
            <person name="Kale V."/>
            <person name="Holt S."/>
            <person name="Cochrane G."/>
            <person name="Meng A."/>
            <person name="Brown T."/>
            <person name="Cohen L."/>
        </authorList>
    </citation>
    <scope>NUCLEOTIDE SEQUENCE</scope>
    <source>
        <strain evidence="2">CCMP1243</strain>
    </source>
</reference>
<feature type="compositionally biased region" description="Basic and acidic residues" evidence="1">
    <location>
        <begin position="95"/>
        <end position="107"/>
    </location>
</feature>
<evidence type="ECO:0000256" key="1">
    <source>
        <dbReference type="SAM" id="MobiDB-lite"/>
    </source>
</evidence>
<feature type="compositionally biased region" description="Basic and acidic residues" evidence="1">
    <location>
        <begin position="236"/>
        <end position="246"/>
    </location>
</feature>
<sequence length="246" mass="26224">MAALGEMAAVAQAQASLAEQVQRRMQQIDGLLQPAEEAKTGGASAGSSAAPGSGGHGGGPLNGDEEVDYWRRKIESLSAPVEGTSESPSFPDMQSLRREADLIHAEAKPSPSHYSSSPEVSSYKRSAKGSPNVNLRRAEDKSSPGMSFVAQSKRSPGASVAPSARLSQELHGDAEVDYWRRKIAELSTPVPGTSPTQKRSASGTQSRSHTRTRLQEGTRLADEPLSWEGTQSFAEENLKTRHAESK</sequence>
<feature type="region of interest" description="Disordered" evidence="1">
    <location>
        <begin position="186"/>
        <end position="246"/>
    </location>
</feature>
<dbReference type="AlphaFoldDB" id="A0A7S2SR48"/>
<organism evidence="2">
    <name type="scientific">Rhizochromulina marina</name>
    <dbReference type="NCBI Taxonomy" id="1034831"/>
    <lineage>
        <taxon>Eukaryota</taxon>
        <taxon>Sar</taxon>
        <taxon>Stramenopiles</taxon>
        <taxon>Ochrophyta</taxon>
        <taxon>Dictyochophyceae</taxon>
        <taxon>Rhizochromulinales</taxon>
        <taxon>Rhizochromulina</taxon>
    </lineage>
</organism>
<feature type="compositionally biased region" description="Low complexity" evidence="1">
    <location>
        <begin position="41"/>
        <end position="51"/>
    </location>
</feature>